<dbReference type="Gene3D" id="1.10.10.10">
    <property type="entry name" value="Winged helix-like DNA-binding domain superfamily/Winged helix DNA-binding domain"/>
    <property type="match status" value="1"/>
</dbReference>
<dbReference type="AlphaFoldDB" id="A0A1I0U0G5"/>
<dbReference type="InterPro" id="IPR036388">
    <property type="entry name" value="WH-like_DNA-bd_sf"/>
</dbReference>
<evidence type="ECO:0000256" key="4">
    <source>
        <dbReference type="ARBA" id="ARBA00023125"/>
    </source>
</evidence>
<dbReference type="InterPro" id="IPR036390">
    <property type="entry name" value="WH_DNA-bd_sf"/>
</dbReference>
<comment type="subcellular location">
    <subcellularLocation>
        <location evidence="1">Cytoplasm</location>
    </subcellularLocation>
</comment>
<evidence type="ECO:0000256" key="5">
    <source>
        <dbReference type="ARBA" id="ARBA00023163"/>
    </source>
</evidence>
<dbReference type="GO" id="GO:0006950">
    <property type="term" value="P:response to stress"/>
    <property type="evidence" value="ECO:0007669"/>
    <property type="project" value="TreeGrafter"/>
</dbReference>
<dbReference type="PANTHER" id="PTHR33164">
    <property type="entry name" value="TRANSCRIPTIONAL REGULATOR, MARR FAMILY"/>
    <property type="match status" value="1"/>
</dbReference>
<dbReference type="EMBL" id="FOJN01000011">
    <property type="protein sequence ID" value="SFA57337.1"/>
    <property type="molecule type" value="Genomic_DNA"/>
</dbReference>
<dbReference type="InterPro" id="IPR000835">
    <property type="entry name" value="HTH_MarR-typ"/>
</dbReference>
<gene>
    <name evidence="8" type="ORF">SAMN05444374_111110</name>
</gene>
<dbReference type="GO" id="GO:0003677">
    <property type="term" value="F:DNA binding"/>
    <property type="evidence" value="ECO:0007669"/>
    <property type="project" value="UniProtKB-KW"/>
</dbReference>
<evidence type="ECO:0000313" key="8">
    <source>
        <dbReference type="EMBL" id="SFA57337.1"/>
    </source>
</evidence>
<dbReference type="GO" id="GO:0005737">
    <property type="term" value="C:cytoplasm"/>
    <property type="evidence" value="ECO:0007669"/>
    <property type="project" value="UniProtKB-SubCell"/>
</dbReference>
<dbReference type="SUPFAM" id="SSF46785">
    <property type="entry name" value="Winged helix' DNA-binding domain"/>
    <property type="match status" value="1"/>
</dbReference>
<dbReference type="InterPro" id="IPR039422">
    <property type="entry name" value="MarR/SlyA-like"/>
</dbReference>
<proteinExistence type="predicted"/>
<keyword evidence="4" id="KW-0238">DNA-binding</keyword>
<keyword evidence="3" id="KW-0805">Transcription regulation</keyword>
<dbReference type="InterPro" id="IPR055166">
    <property type="entry name" value="Transc_reg_Sar_Rot_HTH"/>
</dbReference>
<protein>
    <submittedName>
        <fullName evidence="8">Transcriptional regulator, MarR family</fullName>
    </submittedName>
</protein>
<dbReference type="PROSITE" id="PS50995">
    <property type="entry name" value="HTH_MARR_2"/>
    <property type="match status" value="1"/>
</dbReference>
<evidence type="ECO:0000313" key="9">
    <source>
        <dbReference type="Proteomes" id="UP000182054"/>
    </source>
</evidence>
<dbReference type="SMART" id="SM00347">
    <property type="entry name" value="HTH_MARR"/>
    <property type="match status" value="1"/>
</dbReference>
<keyword evidence="2" id="KW-0963">Cytoplasm</keyword>
<dbReference type="GO" id="GO:0003700">
    <property type="term" value="F:DNA-binding transcription factor activity"/>
    <property type="evidence" value="ECO:0007669"/>
    <property type="project" value="InterPro"/>
</dbReference>
<keyword evidence="5" id="KW-0804">Transcription</keyword>
<feature type="region of interest" description="Disordered" evidence="6">
    <location>
        <begin position="146"/>
        <end position="167"/>
    </location>
</feature>
<name>A0A1I0U0G5_9NOCA</name>
<dbReference type="FunFam" id="1.10.10.10:FF:000163">
    <property type="entry name" value="MarR family transcriptional regulator"/>
    <property type="match status" value="1"/>
</dbReference>
<dbReference type="InterPro" id="IPR011991">
    <property type="entry name" value="ArsR-like_HTH"/>
</dbReference>
<accession>A0A1I0U0G5</accession>
<evidence type="ECO:0000256" key="2">
    <source>
        <dbReference type="ARBA" id="ARBA00022490"/>
    </source>
</evidence>
<dbReference type="PANTHER" id="PTHR33164:SF5">
    <property type="entry name" value="ORGANIC HYDROPEROXIDE RESISTANCE TRANSCRIPTIONAL REGULATOR"/>
    <property type="match status" value="1"/>
</dbReference>
<reference evidence="8 9" key="1">
    <citation type="submission" date="2016-10" db="EMBL/GenBank/DDBJ databases">
        <authorList>
            <person name="de Groot N.N."/>
        </authorList>
    </citation>
    <scope>NUCLEOTIDE SEQUENCE [LARGE SCALE GENOMIC DNA]</scope>
    <source>
        <strain evidence="8 9">DSM 44908</strain>
    </source>
</reference>
<sequence length="167" mass="18452">MRYLHGVTDALALDAQLCFALYSASRATTAAYRPLLEPMGLTYPQYVVMLALWEHDGASVRELGDRLALDSGTLSPLLKRIESLGLVTRRRDSADERRVGIHLTDAGRALREQALPVPECIARQSGLTAEEGAQFVHLLRRVATSLRAQPDNTHPDNAHPDTTEEPR</sequence>
<dbReference type="Proteomes" id="UP000182054">
    <property type="component" value="Unassembled WGS sequence"/>
</dbReference>
<evidence type="ECO:0000259" key="7">
    <source>
        <dbReference type="PROSITE" id="PS50995"/>
    </source>
</evidence>
<feature type="domain" description="HTH marR-type" evidence="7">
    <location>
        <begin position="14"/>
        <end position="144"/>
    </location>
</feature>
<dbReference type="Pfam" id="PF22381">
    <property type="entry name" value="Staph_reg_Sar_Rot"/>
    <property type="match status" value="1"/>
</dbReference>
<organism evidence="8 9">
    <name type="scientific">Rhodococcoides kroppenstedtii</name>
    <dbReference type="NCBI Taxonomy" id="293050"/>
    <lineage>
        <taxon>Bacteria</taxon>
        <taxon>Bacillati</taxon>
        <taxon>Actinomycetota</taxon>
        <taxon>Actinomycetes</taxon>
        <taxon>Mycobacteriales</taxon>
        <taxon>Nocardiaceae</taxon>
        <taxon>Rhodococcoides</taxon>
    </lineage>
</organism>
<evidence type="ECO:0000256" key="1">
    <source>
        <dbReference type="ARBA" id="ARBA00004496"/>
    </source>
</evidence>
<evidence type="ECO:0000256" key="6">
    <source>
        <dbReference type="SAM" id="MobiDB-lite"/>
    </source>
</evidence>
<evidence type="ECO:0000256" key="3">
    <source>
        <dbReference type="ARBA" id="ARBA00023015"/>
    </source>
</evidence>
<dbReference type="CDD" id="cd00090">
    <property type="entry name" value="HTH_ARSR"/>
    <property type="match status" value="1"/>
</dbReference>
<feature type="compositionally biased region" description="Basic and acidic residues" evidence="6">
    <location>
        <begin position="153"/>
        <end position="167"/>
    </location>
</feature>